<evidence type="ECO:0000313" key="4">
    <source>
        <dbReference type="WBParaSite" id="L893_g29712.t1"/>
    </source>
</evidence>
<proteinExistence type="predicted"/>
<dbReference type="Proteomes" id="UP000095287">
    <property type="component" value="Unplaced"/>
</dbReference>
<evidence type="ECO:0000256" key="2">
    <source>
        <dbReference type="SAM" id="Phobius"/>
    </source>
</evidence>
<organism evidence="3 4">
    <name type="scientific">Steinernema glaseri</name>
    <dbReference type="NCBI Taxonomy" id="37863"/>
    <lineage>
        <taxon>Eukaryota</taxon>
        <taxon>Metazoa</taxon>
        <taxon>Ecdysozoa</taxon>
        <taxon>Nematoda</taxon>
        <taxon>Chromadorea</taxon>
        <taxon>Rhabditida</taxon>
        <taxon>Tylenchina</taxon>
        <taxon>Panagrolaimomorpha</taxon>
        <taxon>Strongyloidoidea</taxon>
        <taxon>Steinernematidae</taxon>
        <taxon>Steinernema</taxon>
    </lineage>
</organism>
<reference evidence="4" key="1">
    <citation type="submission" date="2016-11" db="UniProtKB">
        <authorList>
            <consortium name="WormBaseParasite"/>
        </authorList>
    </citation>
    <scope>IDENTIFICATION</scope>
</reference>
<keyword evidence="2" id="KW-1133">Transmembrane helix</keyword>
<keyword evidence="2" id="KW-0812">Transmembrane</keyword>
<dbReference type="AlphaFoldDB" id="A0A1I7ZTM2"/>
<keyword evidence="2" id="KW-0472">Membrane</keyword>
<dbReference type="WBParaSite" id="L893_g29712.t1">
    <property type="protein sequence ID" value="L893_g29712.t1"/>
    <property type="gene ID" value="L893_g29712"/>
</dbReference>
<sequence>MLSTTTRLRYTVCSLFPSVAGALNLCSLLFFLFVLLSSLRNEARHHRRQSSGTVRGPCPTKSTQNAECAESPHVD</sequence>
<name>A0A1I7ZTM2_9BILA</name>
<evidence type="ECO:0000256" key="1">
    <source>
        <dbReference type="SAM" id="MobiDB-lite"/>
    </source>
</evidence>
<accession>A0A1I7ZTM2</accession>
<feature type="region of interest" description="Disordered" evidence="1">
    <location>
        <begin position="45"/>
        <end position="75"/>
    </location>
</feature>
<evidence type="ECO:0000313" key="3">
    <source>
        <dbReference type="Proteomes" id="UP000095287"/>
    </source>
</evidence>
<protein>
    <submittedName>
        <fullName evidence="4">Secreted protein</fullName>
    </submittedName>
</protein>
<feature type="transmembrane region" description="Helical" evidence="2">
    <location>
        <begin position="20"/>
        <end position="39"/>
    </location>
</feature>
<keyword evidence="3" id="KW-1185">Reference proteome</keyword>